<organism evidence="2 3">
    <name type="scientific">Triparma laevis f. inornata</name>
    <dbReference type="NCBI Taxonomy" id="1714386"/>
    <lineage>
        <taxon>Eukaryota</taxon>
        <taxon>Sar</taxon>
        <taxon>Stramenopiles</taxon>
        <taxon>Ochrophyta</taxon>
        <taxon>Bolidophyceae</taxon>
        <taxon>Parmales</taxon>
        <taxon>Triparmaceae</taxon>
        <taxon>Triparma</taxon>
    </lineage>
</organism>
<dbReference type="AlphaFoldDB" id="A0A9W7EP63"/>
<keyword evidence="1" id="KW-0812">Transmembrane</keyword>
<protein>
    <submittedName>
        <fullName evidence="2">Uncharacterized protein</fullName>
    </submittedName>
</protein>
<feature type="transmembrane region" description="Helical" evidence="1">
    <location>
        <begin position="30"/>
        <end position="52"/>
    </location>
</feature>
<evidence type="ECO:0000313" key="3">
    <source>
        <dbReference type="Proteomes" id="UP001162640"/>
    </source>
</evidence>
<gene>
    <name evidence="2" type="ORF">TL16_g09937</name>
</gene>
<accession>A0A9W7EP63</accession>
<comment type="caution">
    <text evidence="2">The sequence shown here is derived from an EMBL/GenBank/DDBJ whole genome shotgun (WGS) entry which is preliminary data.</text>
</comment>
<proteinExistence type="predicted"/>
<name>A0A9W7EP63_9STRA</name>
<evidence type="ECO:0000256" key="1">
    <source>
        <dbReference type="SAM" id="Phobius"/>
    </source>
</evidence>
<keyword evidence="1" id="KW-0472">Membrane</keyword>
<dbReference type="EMBL" id="BLQM01000344">
    <property type="protein sequence ID" value="GMH84478.1"/>
    <property type="molecule type" value="Genomic_DNA"/>
</dbReference>
<reference evidence="3" key="1">
    <citation type="journal article" date="2023" name="Commun. Biol.">
        <title>Genome analysis of Parmales, the sister group of diatoms, reveals the evolutionary specialization of diatoms from phago-mixotrophs to photoautotrophs.</title>
        <authorList>
            <person name="Ban H."/>
            <person name="Sato S."/>
            <person name="Yoshikawa S."/>
            <person name="Yamada K."/>
            <person name="Nakamura Y."/>
            <person name="Ichinomiya M."/>
            <person name="Sato N."/>
            <person name="Blanc-Mathieu R."/>
            <person name="Endo H."/>
            <person name="Kuwata A."/>
            <person name="Ogata H."/>
        </authorList>
    </citation>
    <scope>NUCLEOTIDE SEQUENCE [LARGE SCALE GENOMIC DNA]</scope>
</reference>
<keyword evidence="1" id="KW-1133">Transmembrane helix</keyword>
<sequence length="198" mass="21797">MGDGRLSTCTEQAFLIDPAISTYRSNFESLITALLAIFLILICKLLFVPTVMMYFNSTVVYAIASAGLAIVTEIIAKPSMVWRVQNLRQILRALNKKYAEVGVVESENEGKEEKEASIIYAALIALLHFQDLTETGASGVVTIGLIFFAFECVCDFSFVCIMDTFFSVPILSVITYENAFSVENVGASIIMAFFFAAM</sequence>
<dbReference type="Proteomes" id="UP001162640">
    <property type="component" value="Unassembled WGS sequence"/>
</dbReference>
<evidence type="ECO:0000313" key="2">
    <source>
        <dbReference type="EMBL" id="GMH84478.1"/>
    </source>
</evidence>
<feature type="transmembrane region" description="Helical" evidence="1">
    <location>
        <begin position="58"/>
        <end position="76"/>
    </location>
</feature>